<keyword evidence="4" id="KW-1134">Transmembrane beta strand</keyword>
<dbReference type="EMBL" id="CP018632">
    <property type="protein sequence ID" value="ASJ76426.1"/>
    <property type="molecule type" value="Genomic_DNA"/>
</dbReference>
<feature type="signal peptide" evidence="15">
    <location>
        <begin position="1"/>
        <end position="31"/>
    </location>
</feature>
<comment type="similarity">
    <text evidence="2">Belongs to the BexD/CtrA/VexA family.</text>
</comment>
<reference evidence="18 19" key="1">
    <citation type="submission" date="2016-12" db="EMBL/GenBank/DDBJ databases">
        <authorList>
            <person name="Song W.-J."/>
            <person name="Kurnit D.M."/>
        </authorList>
    </citation>
    <scope>NUCLEOTIDE SEQUENCE [LARGE SCALE GENOMIC DNA]</scope>
    <source>
        <strain evidence="18 19">IMCC3135</strain>
    </source>
</reference>
<evidence type="ECO:0000256" key="10">
    <source>
        <dbReference type="ARBA" id="ARBA00023114"/>
    </source>
</evidence>
<evidence type="ECO:0000256" key="13">
    <source>
        <dbReference type="ARBA" id="ARBA00023237"/>
    </source>
</evidence>
<evidence type="ECO:0000256" key="15">
    <source>
        <dbReference type="SAM" id="SignalP"/>
    </source>
</evidence>
<dbReference type="GO" id="GO:0015288">
    <property type="term" value="F:porin activity"/>
    <property type="evidence" value="ECO:0007669"/>
    <property type="project" value="UniProtKB-KW"/>
</dbReference>
<evidence type="ECO:0000256" key="4">
    <source>
        <dbReference type="ARBA" id="ARBA00022452"/>
    </source>
</evidence>
<proteinExistence type="inferred from homology"/>
<dbReference type="PANTHER" id="PTHR33619">
    <property type="entry name" value="POLYSACCHARIDE EXPORT PROTEIN GFCE-RELATED"/>
    <property type="match status" value="1"/>
</dbReference>
<gene>
    <name evidence="18" type="ORF">IMCC3135_31895</name>
</gene>
<dbReference type="InterPro" id="IPR054765">
    <property type="entry name" value="SLBB_dom"/>
</dbReference>
<evidence type="ECO:0000256" key="6">
    <source>
        <dbReference type="ARBA" id="ARBA00022692"/>
    </source>
</evidence>
<keyword evidence="19" id="KW-1185">Reference proteome</keyword>
<dbReference type="AlphaFoldDB" id="A0A2Z2NYA0"/>
<dbReference type="GO" id="GO:0015159">
    <property type="term" value="F:polysaccharide transmembrane transporter activity"/>
    <property type="evidence" value="ECO:0007669"/>
    <property type="project" value="InterPro"/>
</dbReference>
<evidence type="ECO:0000259" key="17">
    <source>
        <dbReference type="Pfam" id="PF22461"/>
    </source>
</evidence>
<dbReference type="Pfam" id="PF02563">
    <property type="entry name" value="Poly_export"/>
    <property type="match status" value="1"/>
</dbReference>
<evidence type="ECO:0000256" key="12">
    <source>
        <dbReference type="ARBA" id="ARBA00023139"/>
    </source>
</evidence>
<feature type="domain" description="SLBB" evidence="17">
    <location>
        <begin position="116"/>
        <end position="195"/>
    </location>
</feature>
<sequence length="196" mass="21625">MPAMSALTSRFSLIVAIFLSVSALLPSMAQAQVGNGLEYRIGPEDVLHISVWKEEDLDRKVLVRPDGGISFPLAGDIQVSGRTPLEVQDEIRSRLQRYVPDAEVTVSVDKISGYTVFVLGEVEAPGQFTLGRYVDVVQALTLAGGFTPYASNRNIQILRRQDGREVTYQFDFRSISRGRDLDQNIILQSGDVVLVP</sequence>
<keyword evidence="5" id="KW-0762">Sugar transport</keyword>
<dbReference type="Proteomes" id="UP000250079">
    <property type="component" value="Chromosome"/>
</dbReference>
<keyword evidence="8" id="KW-0625">Polysaccharide transport</keyword>
<evidence type="ECO:0000313" key="19">
    <source>
        <dbReference type="Proteomes" id="UP000250079"/>
    </source>
</evidence>
<protein>
    <submittedName>
        <fullName evidence="18">Uncharacterized protein</fullName>
    </submittedName>
</protein>
<evidence type="ECO:0000256" key="9">
    <source>
        <dbReference type="ARBA" id="ARBA00023065"/>
    </source>
</evidence>
<dbReference type="GO" id="GO:0006811">
    <property type="term" value="P:monoatomic ion transport"/>
    <property type="evidence" value="ECO:0007669"/>
    <property type="project" value="UniProtKB-KW"/>
</dbReference>
<keyword evidence="11" id="KW-0472">Membrane</keyword>
<evidence type="ECO:0000256" key="1">
    <source>
        <dbReference type="ARBA" id="ARBA00004571"/>
    </source>
</evidence>
<evidence type="ECO:0000256" key="5">
    <source>
        <dbReference type="ARBA" id="ARBA00022597"/>
    </source>
</evidence>
<keyword evidence="12" id="KW-0564">Palmitate</keyword>
<evidence type="ECO:0000313" key="18">
    <source>
        <dbReference type="EMBL" id="ASJ76426.1"/>
    </source>
</evidence>
<dbReference type="InterPro" id="IPR049712">
    <property type="entry name" value="Poly_export"/>
</dbReference>
<dbReference type="PANTHER" id="PTHR33619:SF3">
    <property type="entry name" value="POLYSACCHARIDE EXPORT PROTEIN GFCE-RELATED"/>
    <property type="match status" value="1"/>
</dbReference>
<evidence type="ECO:0000256" key="14">
    <source>
        <dbReference type="ARBA" id="ARBA00023288"/>
    </source>
</evidence>
<feature type="domain" description="Polysaccharide export protein N-terminal" evidence="16">
    <location>
        <begin position="38"/>
        <end position="108"/>
    </location>
</feature>
<keyword evidence="10" id="KW-0626">Porin</keyword>
<evidence type="ECO:0000256" key="7">
    <source>
        <dbReference type="ARBA" id="ARBA00022729"/>
    </source>
</evidence>
<keyword evidence="6" id="KW-0812">Transmembrane</keyword>
<dbReference type="GO" id="GO:0046930">
    <property type="term" value="C:pore complex"/>
    <property type="evidence" value="ECO:0007669"/>
    <property type="project" value="UniProtKB-KW"/>
</dbReference>
<accession>A0A2Z2NYA0</accession>
<organism evidence="18 19">
    <name type="scientific">Granulosicoccus antarcticus IMCC3135</name>
    <dbReference type="NCBI Taxonomy" id="1192854"/>
    <lineage>
        <taxon>Bacteria</taxon>
        <taxon>Pseudomonadati</taxon>
        <taxon>Pseudomonadota</taxon>
        <taxon>Gammaproteobacteria</taxon>
        <taxon>Chromatiales</taxon>
        <taxon>Granulosicoccaceae</taxon>
        <taxon>Granulosicoccus</taxon>
    </lineage>
</organism>
<keyword evidence="9" id="KW-0406">Ion transport</keyword>
<name>A0A2Z2NYA0_9GAMM</name>
<keyword evidence="3" id="KW-0813">Transport</keyword>
<keyword evidence="13" id="KW-0998">Cell outer membrane</keyword>
<feature type="chain" id="PRO_5016388830" evidence="15">
    <location>
        <begin position="32"/>
        <end position="196"/>
    </location>
</feature>
<dbReference type="KEGG" id="gai:IMCC3135_31895"/>
<keyword evidence="7 15" id="KW-0732">Signal</keyword>
<dbReference type="InterPro" id="IPR003715">
    <property type="entry name" value="Poly_export_N"/>
</dbReference>
<comment type="subcellular location">
    <subcellularLocation>
        <location evidence="1">Cell outer membrane</location>
        <topology evidence="1">Multi-pass membrane protein</topology>
    </subcellularLocation>
</comment>
<evidence type="ECO:0000256" key="3">
    <source>
        <dbReference type="ARBA" id="ARBA00022448"/>
    </source>
</evidence>
<dbReference type="OrthoDB" id="9808421at2"/>
<dbReference type="Pfam" id="PF22461">
    <property type="entry name" value="SLBB_2"/>
    <property type="match status" value="1"/>
</dbReference>
<evidence type="ECO:0000256" key="2">
    <source>
        <dbReference type="ARBA" id="ARBA00009450"/>
    </source>
</evidence>
<evidence type="ECO:0000259" key="16">
    <source>
        <dbReference type="Pfam" id="PF02563"/>
    </source>
</evidence>
<keyword evidence="14" id="KW-0449">Lipoprotein</keyword>
<dbReference type="GO" id="GO:0009279">
    <property type="term" value="C:cell outer membrane"/>
    <property type="evidence" value="ECO:0007669"/>
    <property type="project" value="UniProtKB-SubCell"/>
</dbReference>
<evidence type="ECO:0000256" key="8">
    <source>
        <dbReference type="ARBA" id="ARBA00023047"/>
    </source>
</evidence>
<dbReference type="Gene3D" id="3.10.560.10">
    <property type="entry name" value="Outer membrane lipoprotein wza domain like"/>
    <property type="match status" value="1"/>
</dbReference>
<evidence type="ECO:0000256" key="11">
    <source>
        <dbReference type="ARBA" id="ARBA00023136"/>
    </source>
</evidence>